<feature type="domain" description="Zn(2)-C6 fungal-type" evidence="6">
    <location>
        <begin position="25"/>
        <end position="57"/>
    </location>
</feature>
<keyword evidence="4" id="KW-0804">Transcription</keyword>
<dbReference type="Proteomes" id="UP000654913">
    <property type="component" value="Chromosome 1"/>
</dbReference>
<dbReference type="GeneID" id="64968638"/>
<dbReference type="InterPro" id="IPR007219">
    <property type="entry name" value="XnlR_reg_dom"/>
</dbReference>
<dbReference type="PANTHER" id="PTHR47425">
    <property type="entry name" value="FARB-RELATED"/>
    <property type="match status" value="1"/>
</dbReference>
<evidence type="ECO:0000256" key="3">
    <source>
        <dbReference type="ARBA" id="ARBA00023125"/>
    </source>
</evidence>
<dbReference type="PANTHER" id="PTHR47425:SF2">
    <property type="entry name" value="FARB-RELATED"/>
    <property type="match status" value="1"/>
</dbReference>
<keyword evidence="5" id="KW-0539">Nucleus</keyword>
<organism evidence="7 8">
    <name type="scientific">Aspergillus puulaauensis</name>
    <dbReference type="NCBI Taxonomy" id="1220207"/>
    <lineage>
        <taxon>Eukaryota</taxon>
        <taxon>Fungi</taxon>
        <taxon>Dikarya</taxon>
        <taxon>Ascomycota</taxon>
        <taxon>Pezizomycotina</taxon>
        <taxon>Eurotiomycetes</taxon>
        <taxon>Eurotiomycetidae</taxon>
        <taxon>Eurotiales</taxon>
        <taxon>Aspergillaceae</taxon>
        <taxon>Aspergillus</taxon>
    </lineage>
</organism>
<dbReference type="Gene3D" id="4.10.240.10">
    <property type="entry name" value="Zn(2)-C6 fungal-type DNA-binding domain"/>
    <property type="match status" value="1"/>
</dbReference>
<name>A0A7R7XCN9_9EURO</name>
<dbReference type="CDD" id="cd00067">
    <property type="entry name" value="GAL4"/>
    <property type="match status" value="1"/>
</dbReference>
<dbReference type="GO" id="GO:0000981">
    <property type="term" value="F:DNA-binding transcription factor activity, RNA polymerase II-specific"/>
    <property type="evidence" value="ECO:0007669"/>
    <property type="project" value="InterPro"/>
</dbReference>
<keyword evidence="1" id="KW-0479">Metal-binding</keyword>
<dbReference type="SMART" id="SM00066">
    <property type="entry name" value="GAL4"/>
    <property type="match status" value="1"/>
</dbReference>
<dbReference type="RefSeq" id="XP_041550827.1">
    <property type="nucleotide sequence ID" value="XM_041697554.1"/>
</dbReference>
<dbReference type="Pfam" id="PF04082">
    <property type="entry name" value="Fungal_trans"/>
    <property type="match status" value="1"/>
</dbReference>
<accession>A0A7R7XCN9</accession>
<keyword evidence="8" id="KW-1185">Reference proteome</keyword>
<dbReference type="InterPro" id="IPR001138">
    <property type="entry name" value="Zn2Cys6_DnaBD"/>
</dbReference>
<evidence type="ECO:0000256" key="1">
    <source>
        <dbReference type="ARBA" id="ARBA00022723"/>
    </source>
</evidence>
<evidence type="ECO:0000256" key="4">
    <source>
        <dbReference type="ARBA" id="ARBA00023163"/>
    </source>
</evidence>
<evidence type="ECO:0000259" key="6">
    <source>
        <dbReference type="PROSITE" id="PS50048"/>
    </source>
</evidence>
<evidence type="ECO:0000256" key="5">
    <source>
        <dbReference type="ARBA" id="ARBA00023242"/>
    </source>
</evidence>
<dbReference type="AlphaFoldDB" id="A0A7R7XCN9"/>
<reference evidence="7" key="1">
    <citation type="submission" date="2021-01" db="EMBL/GenBank/DDBJ databases">
        <authorList>
            <consortium name="Aspergillus puulaauensis MK2 genome sequencing consortium"/>
            <person name="Kazuki M."/>
            <person name="Futagami T."/>
        </authorList>
    </citation>
    <scope>NUCLEOTIDE SEQUENCE</scope>
    <source>
        <strain evidence="7">MK2</strain>
    </source>
</reference>
<reference evidence="7" key="2">
    <citation type="submission" date="2021-02" db="EMBL/GenBank/DDBJ databases">
        <title>Aspergillus puulaauensis MK2 genome sequence.</title>
        <authorList>
            <person name="Futagami T."/>
            <person name="Mori K."/>
            <person name="Kadooka C."/>
            <person name="Tanaka T."/>
        </authorList>
    </citation>
    <scope>NUCLEOTIDE SEQUENCE</scope>
    <source>
        <strain evidence="7">MK2</strain>
    </source>
</reference>
<sequence length="715" mass="80561">MENAKYNSNLHSIAARLPLKRAPRACTRCNKRKVRCDGAVTGFPCTNCWLDGHPCSVFRSRASKARKRLPGAKRIEDISRVAQDPFLARVRPKPPHLSSSPSLGSSRATARQWLPYAYYPSLCATGLLYLDPTKVRHLEASGCLHVPNRNVVLSIMHYYFLFVHPCLPLVDEGAFWHSLEAFMGNSKGIPLLLFQAMLFAASCFIPEDVSRRCGYSSLLAARNDFYKKAKVRRLTTNTKNIQLTWNKMLYEARVEQDALVISQAAVLLSYFTSDQEIWANSGWLHIAVQHARMLQAHQYYTFDADMPQRGSTLKRLWWSCLIRDRIISLGMRRPLQISALEPDLHRHSFTTDELESELFESATYDTEVKGIMSQVMRSLCGFVVAVTDLINLVYPEPSKGCVSEGRQSIFCQLEKANSTLLSWEMDWLLGMDGQYTSLHPNISLFSNLVAIYYQSARIALCNKICSVLSRYPSVEVEDLQRLENCQSEIRSATELIVNDIRQLKIVGLTEKLPISAAAYTLLPQILLNIVNSSAVVPEEKRRYDRTLSMLSEIHDLMGSKFCTRRVVTLITQALALFERCYASSTGPQNSLFATGHRVFALDLNMYVILVKFIDVSMSTQKVSLEENLMLCTPADRNLQPTVVSNAATSDDDREIVEYPVWMEAIGDFFFGQGTQLQMPSLSAPSSPKAPSGFAVSELYTDDYDLCHLLLPGELS</sequence>
<keyword evidence="2" id="KW-0805">Transcription regulation</keyword>
<gene>
    <name evidence="7" type="ORF">APUU_11461A</name>
</gene>
<dbReference type="GO" id="GO:0003677">
    <property type="term" value="F:DNA binding"/>
    <property type="evidence" value="ECO:0007669"/>
    <property type="project" value="UniProtKB-KW"/>
</dbReference>
<dbReference type="GO" id="GO:0008270">
    <property type="term" value="F:zinc ion binding"/>
    <property type="evidence" value="ECO:0007669"/>
    <property type="project" value="InterPro"/>
</dbReference>
<evidence type="ECO:0000313" key="8">
    <source>
        <dbReference type="Proteomes" id="UP000654913"/>
    </source>
</evidence>
<dbReference type="CDD" id="cd12148">
    <property type="entry name" value="fungal_TF_MHR"/>
    <property type="match status" value="1"/>
</dbReference>
<evidence type="ECO:0000313" key="7">
    <source>
        <dbReference type="EMBL" id="BCS18633.1"/>
    </source>
</evidence>
<dbReference type="SMART" id="SM00906">
    <property type="entry name" value="Fungal_trans"/>
    <property type="match status" value="1"/>
</dbReference>
<dbReference type="SUPFAM" id="SSF57701">
    <property type="entry name" value="Zn2/Cys6 DNA-binding domain"/>
    <property type="match status" value="1"/>
</dbReference>
<dbReference type="PROSITE" id="PS50048">
    <property type="entry name" value="ZN2_CY6_FUNGAL_2"/>
    <property type="match status" value="1"/>
</dbReference>
<proteinExistence type="predicted"/>
<dbReference type="InterPro" id="IPR052761">
    <property type="entry name" value="Fungal_Detox/Toxin_TFs"/>
</dbReference>
<dbReference type="InterPro" id="IPR036864">
    <property type="entry name" value="Zn2-C6_fun-type_DNA-bd_sf"/>
</dbReference>
<dbReference type="GO" id="GO:0006351">
    <property type="term" value="P:DNA-templated transcription"/>
    <property type="evidence" value="ECO:0007669"/>
    <property type="project" value="InterPro"/>
</dbReference>
<dbReference type="KEGG" id="apuu:APUU_11461A"/>
<evidence type="ECO:0000256" key="2">
    <source>
        <dbReference type="ARBA" id="ARBA00023015"/>
    </source>
</evidence>
<dbReference type="EMBL" id="AP024443">
    <property type="protein sequence ID" value="BCS18633.1"/>
    <property type="molecule type" value="Genomic_DNA"/>
</dbReference>
<dbReference type="Pfam" id="PF00172">
    <property type="entry name" value="Zn_clus"/>
    <property type="match status" value="1"/>
</dbReference>
<protein>
    <recommendedName>
        <fullName evidence="6">Zn(2)-C6 fungal-type domain-containing protein</fullName>
    </recommendedName>
</protein>
<keyword evidence="3" id="KW-0238">DNA-binding</keyword>
<dbReference type="OrthoDB" id="4161332at2759"/>